<dbReference type="PANTHER" id="PTHR23235:SF139">
    <property type="entry name" value="HUCKEBEIN"/>
    <property type="match status" value="1"/>
</dbReference>
<accession>A0A5B7H5Q3</accession>
<dbReference type="FunFam" id="3.30.160.60:FF:001498">
    <property type="entry name" value="Zinc finger protein 404"/>
    <property type="match status" value="1"/>
</dbReference>
<dbReference type="GO" id="GO:0008270">
    <property type="term" value="F:zinc ion binding"/>
    <property type="evidence" value="ECO:0007669"/>
    <property type="project" value="UniProtKB-KW"/>
</dbReference>
<dbReference type="Proteomes" id="UP000324222">
    <property type="component" value="Unassembled WGS sequence"/>
</dbReference>
<proteinExistence type="predicted"/>
<sequence length="330" mass="35825">MTGASDPCSEAARLCQGVLATCSGLSVWHKGSEEVRSSMTSHPPSPSSSSSPSPPSIFRPWQPCSSALVTASAQDLPTTTHNSSITTAPSRAGVRRLQKQITSSVNKRPYKMARTEGPDSPATPPEDSKAEAASSRLLGLNHRLPHTPIFPGFPGLGGPFGSFPGTGPLVPLLDVLVPAAEVERVCARRPRPKRFGCNQCGSAFSNKGQLKGHLRIHTGERPFVCGHQGCQKRFTRNEELTRHRRIHSGARPFPCPLCDKRFGRKDHLKKHVRTHQRLPLNPAVHLPLPPPLSHCLTPPIMPPLATTLAASQPLLYRLQQLQQIHSLPQP</sequence>
<evidence type="ECO:0000256" key="3">
    <source>
        <dbReference type="ARBA" id="ARBA00022737"/>
    </source>
</evidence>
<keyword evidence="11" id="KW-1185">Reference proteome</keyword>
<keyword evidence="5" id="KW-0862">Zinc</keyword>
<feature type="compositionally biased region" description="Polar residues" evidence="8">
    <location>
        <begin position="63"/>
        <end position="89"/>
    </location>
</feature>
<comment type="subcellular location">
    <subcellularLocation>
        <location evidence="1">Nucleus</location>
    </subcellularLocation>
</comment>
<feature type="region of interest" description="Disordered" evidence="8">
    <location>
        <begin position="34"/>
        <end position="133"/>
    </location>
</feature>
<feature type="domain" description="C2H2-type" evidence="9">
    <location>
        <begin position="253"/>
        <end position="275"/>
    </location>
</feature>
<evidence type="ECO:0000256" key="4">
    <source>
        <dbReference type="ARBA" id="ARBA00022771"/>
    </source>
</evidence>
<name>A0A5B7H5Q3_PORTR</name>
<dbReference type="FunFam" id="3.30.160.60:FF:001182">
    <property type="entry name" value="Zinc finger, C2H2 type"/>
    <property type="match status" value="1"/>
</dbReference>
<dbReference type="PROSITE" id="PS50157">
    <property type="entry name" value="ZINC_FINGER_C2H2_2"/>
    <property type="match status" value="3"/>
</dbReference>
<keyword evidence="3" id="KW-0677">Repeat</keyword>
<dbReference type="OrthoDB" id="6362124at2759"/>
<feature type="domain" description="C2H2-type" evidence="9">
    <location>
        <begin position="195"/>
        <end position="222"/>
    </location>
</feature>
<keyword evidence="2" id="KW-0479">Metal-binding</keyword>
<dbReference type="EMBL" id="VSRR010024678">
    <property type="protein sequence ID" value="MPC66382.1"/>
    <property type="molecule type" value="Genomic_DNA"/>
</dbReference>
<dbReference type="SUPFAM" id="SSF57667">
    <property type="entry name" value="beta-beta-alpha zinc fingers"/>
    <property type="match status" value="2"/>
</dbReference>
<dbReference type="PROSITE" id="PS00028">
    <property type="entry name" value="ZINC_FINGER_C2H2_1"/>
    <property type="match status" value="3"/>
</dbReference>
<dbReference type="GO" id="GO:0000981">
    <property type="term" value="F:DNA-binding transcription factor activity, RNA polymerase II-specific"/>
    <property type="evidence" value="ECO:0007669"/>
    <property type="project" value="TreeGrafter"/>
</dbReference>
<evidence type="ECO:0000256" key="5">
    <source>
        <dbReference type="ARBA" id="ARBA00022833"/>
    </source>
</evidence>
<feature type="compositionally biased region" description="Low complexity" evidence="8">
    <location>
        <begin position="37"/>
        <end position="51"/>
    </location>
</feature>
<dbReference type="InterPro" id="IPR036236">
    <property type="entry name" value="Znf_C2H2_sf"/>
</dbReference>
<keyword evidence="6" id="KW-0539">Nucleus</keyword>
<gene>
    <name evidence="10" type="primary">SP4</name>
    <name evidence="10" type="ORF">E2C01_060529</name>
</gene>
<evidence type="ECO:0000313" key="11">
    <source>
        <dbReference type="Proteomes" id="UP000324222"/>
    </source>
</evidence>
<dbReference type="SMART" id="SM00355">
    <property type="entry name" value="ZnF_C2H2"/>
    <property type="match status" value="3"/>
</dbReference>
<evidence type="ECO:0000256" key="6">
    <source>
        <dbReference type="ARBA" id="ARBA00023242"/>
    </source>
</evidence>
<dbReference type="InterPro" id="IPR013087">
    <property type="entry name" value="Znf_C2H2_type"/>
</dbReference>
<dbReference type="AlphaFoldDB" id="A0A5B7H5Q3"/>
<organism evidence="10 11">
    <name type="scientific">Portunus trituberculatus</name>
    <name type="common">Swimming crab</name>
    <name type="synonym">Neptunus trituberculatus</name>
    <dbReference type="NCBI Taxonomy" id="210409"/>
    <lineage>
        <taxon>Eukaryota</taxon>
        <taxon>Metazoa</taxon>
        <taxon>Ecdysozoa</taxon>
        <taxon>Arthropoda</taxon>
        <taxon>Crustacea</taxon>
        <taxon>Multicrustacea</taxon>
        <taxon>Malacostraca</taxon>
        <taxon>Eumalacostraca</taxon>
        <taxon>Eucarida</taxon>
        <taxon>Decapoda</taxon>
        <taxon>Pleocyemata</taxon>
        <taxon>Brachyura</taxon>
        <taxon>Eubrachyura</taxon>
        <taxon>Portunoidea</taxon>
        <taxon>Portunidae</taxon>
        <taxon>Portuninae</taxon>
        <taxon>Portunus</taxon>
    </lineage>
</organism>
<keyword evidence="4 7" id="KW-0863">Zinc-finger</keyword>
<evidence type="ECO:0000313" key="10">
    <source>
        <dbReference type="EMBL" id="MPC66382.1"/>
    </source>
</evidence>
<evidence type="ECO:0000256" key="8">
    <source>
        <dbReference type="SAM" id="MobiDB-lite"/>
    </source>
</evidence>
<dbReference type="Gene3D" id="3.30.160.60">
    <property type="entry name" value="Classic Zinc Finger"/>
    <property type="match status" value="3"/>
</dbReference>
<dbReference type="GO" id="GO:0000978">
    <property type="term" value="F:RNA polymerase II cis-regulatory region sequence-specific DNA binding"/>
    <property type="evidence" value="ECO:0007669"/>
    <property type="project" value="TreeGrafter"/>
</dbReference>
<reference evidence="10 11" key="1">
    <citation type="submission" date="2019-05" db="EMBL/GenBank/DDBJ databases">
        <title>Another draft genome of Portunus trituberculatus and its Hox gene families provides insights of decapod evolution.</title>
        <authorList>
            <person name="Jeong J.-H."/>
            <person name="Song I."/>
            <person name="Kim S."/>
            <person name="Choi T."/>
            <person name="Kim D."/>
            <person name="Ryu S."/>
            <person name="Kim W."/>
        </authorList>
    </citation>
    <scope>NUCLEOTIDE SEQUENCE [LARGE SCALE GENOMIC DNA]</scope>
    <source>
        <tissue evidence="10">Muscle</tissue>
    </source>
</reference>
<dbReference type="PANTHER" id="PTHR23235">
    <property type="entry name" value="KRUEPPEL-LIKE TRANSCRIPTION FACTOR"/>
    <property type="match status" value="1"/>
</dbReference>
<evidence type="ECO:0000256" key="2">
    <source>
        <dbReference type="ARBA" id="ARBA00022723"/>
    </source>
</evidence>
<evidence type="ECO:0000256" key="7">
    <source>
        <dbReference type="PROSITE-ProRule" id="PRU00042"/>
    </source>
</evidence>
<comment type="caution">
    <text evidence="10">The sequence shown here is derived from an EMBL/GenBank/DDBJ whole genome shotgun (WGS) entry which is preliminary data.</text>
</comment>
<feature type="domain" description="C2H2-type" evidence="9">
    <location>
        <begin position="223"/>
        <end position="252"/>
    </location>
</feature>
<evidence type="ECO:0000259" key="9">
    <source>
        <dbReference type="PROSITE" id="PS50157"/>
    </source>
</evidence>
<dbReference type="FunFam" id="3.30.160.60:FF:000125">
    <property type="entry name" value="Putative zinc finger protein 143"/>
    <property type="match status" value="1"/>
</dbReference>
<protein>
    <submittedName>
        <fullName evidence="10">Transcription factor Sp4</fullName>
    </submittedName>
</protein>
<dbReference type="GO" id="GO:0005634">
    <property type="term" value="C:nucleus"/>
    <property type="evidence" value="ECO:0007669"/>
    <property type="project" value="UniProtKB-SubCell"/>
</dbReference>
<dbReference type="Pfam" id="PF00096">
    <property type="entry name" value="zf-C2H2"/>
    <property type="match status" value="3"/>
</dbReference>
<evidence type="ECO:0000256" key="1">
    <source>
        <dbReference type="ARBA" id="ARBA00004123"/>
    </source>
</evidence>